<evidence type="ECO:0000256" key="3">
    <source>
        <dbReference type="ARBA" id="ARBA00022729"/>
    </source>
</evidence>
<dbReference type="Pfam" id="PF09084">
    <property type="entry name" value="NMT1"/>
    <property type="match status" value="1"/>
</dbReference>
<comment type="similarity">
    <text evidence="2">Belongs to the bacterial solute-binding protein SsuA/TauA family.</text>
</comment>
<sequence length="318" mass="33918">MRRVTCGLAVLILALVTAACSGAAEETPPKPVLEKDTIKVGIVPTTDAAPLFIAVNKGFFQQEGLTVEAMTVTGSGAAMPQVMSGSLDLAQTDYVTTFLAGSRGMPIKVVGAMSQAGPDTFGLVARDGSKIESVADLKGKKIAVNNLMGLATLTVTAMLRDAGMEARDVKFVEAPFPEMPANLAARHVDAAWTAEPFLTFGEPRAKLHRVADTMAGRITDMPVGGWMATGDWATENPQTLTAFQRAFTKAQQLAARDRKEVEAVLPTYVKIDRETAAQTSLGTYPTAVDPQRLQRVADLMQQHGYLKSRVDVKTVLAP</sequence>
<name>A0A5S4G7A7_9ACTN</name>
<feature type="chain" id="PRO_5024458153" evidence="4">
    <location>
        <begin position="24"/>
        <end position="318"/>
    </location>
</feature>
<gene>
    <name evidence="6" type="ORF">ETD86_13605</name>
</gene>
<dbReference type="PROSITE" id="PS51257">
    <property type="entry name" value="PROKAR_LIPOPROTEIN"/>
    <property type="match status" value="1"/>
</dbReference>
<dbReference type="InterPro" id="IPR001638">
    <property type="entry name" value="Solute-binding_3/MltF_N"/>
</dbReference>
<dbReference type="RefSeq" id="WP_138666508.1">
    <property type="nucleotide sequence ID" value="NZ_VCKY01000037.1"/>
</dbReference>
<keyword evidence="7" id="KW-1185">Reference proteome</keyword>
<reference evidence="6 7" key="1">
    <citation type="submission" date="2019-05" db="EMBL/GenBank/DDBJ databases">
        <title>Draft genome sequence of Nonomuraea turkmeniaca DSM 43926.</title>
        <authorList>
            <person name="Saricaoglu S."/>
            <person name="Isik K."/>
        </authorList>
    </citation>
    <scope>NUCLEOTIDE SEQUENCE [LARGE SCALE GENOMIC DNA]</scope>
    <source>
        <strain evidence="6 7">DSM 43926</strain>
    </source>
</reference>
<keyword evidence="3 4" id="KW-0732">Signal</keyword>
<dbReference type="InterPro" id="IPR015168">
    <property type="entry name" value="SsuA/THI5"/>
</dbReference>
<dbReference type="PANTHER" id="PTHR30024:SF47">
    <property type="entry name" value="TAURINE-BINDING PERIPLASMIC PROTEIN"/>
    <property type="match status" value="1"/>
</dbReference>
<accession>A0A5S4G7A7</accession>
<feature type="domain" description="Solute-binding protein family 3/N-terminal" evidence="5">
    <location>
        <begin position="37"/>
        <end position="264"/>
    </location>
</feature>
<dbReference type="PANTHER" id="PTHR30024">
    <property type="entry name" value="ALIPHATIC SULFONATES-BINDING PROTEIN-RELATED"/>
    <property type="match status" value="1"/>
</dbReference>
<proteinExistence type="inferred from homology"/>
<dbReference type="EMBL" id="VCKY01000037">
    <property type="protein sequence ID" value="TMR21830.1"/>
    <property type="molecule type" value="Genomic_DNA"/>
</dbReference>
<evidence type="ECO:0000313" key="6">
    <source>
        <dbReference type="EMBL" id="TMR21830.1"/>
    </source>
</evidence>
<comment type="caution">
    <text evidence="6">The sequence shown here is derived from an EMBL/GenBank/DDBJ whole genome shotgun (WGS) entry which is preliminary data.</text>
</comment>
<evidence type="ECO:0000256" key="1">
    <source>
        <dbReference type="ARBA" id="ARBA00004418"/>
    </source>
</evidence>
<protein>
    <submittedName>
        <fullName evidence="6">ABC transporter substrate-binding protein</fullName>
    </submittedName>
</protein>
<comment type="subcellular location">
    <subcellularLocation>
        <location evidence="1">Periplasm</location>
    </subcellularLocation>
</comment>
<dbReference type="AlphaFoldDB" id="A0A5S4G7A7"/>
<dbReference type="Gene3D" id="3.40.190.10">
    <property type="entry name" value="Periplasmic binding protein-like II"/>
    <property type="match status" value="2"/>
</dbReference>
<dbReference type="GO" id="GO:0042597">
    <property type="term" value="C:periplasmic space"/>
    <property type="evidence" value="ECO:0007669"/>
    <property type="project" value="UniProtKB-SubCell"/>
</dbReference>
<dbReference type="SUPFAM" id="SSF53850">
    <property type="entry name" value="Periplasmic binding protein-like II"/>
    <property type="match status" value="1"/>
</dbReference>
<dbReference type="OrthoDB" id="8892982at2"/>
<evidence type="ECO:0000256" key="4">
    <source>
        <dbReference type="SAM" id="SignalP"/>
    </source>
</evidence>
<dbReference type="Proteomes" id="UP000309128">
    <property type="component" value="Unassembled WGS sequence"/>
</dbReference>
<organism evidence="6 7">
    <name type="scientific">Nonomuraea turkmeniaca</name>
    <dbReference type="NCBI Taxonomy" id="103838"/>
    <lineage>
        <taxon>Bacteria</taxon>
        <taxon>Bacillati</taxon>
        <taxon>Actinomycetota</taxon>
        <taxon>Actinomycetes</taxon>
        <taxon>Streptosporangiales</taxon>
        <taxon>Streptosporangiaceae</taxon>
        <taxon>Nonomuraea</taxon>
    </lineage>
</organism>
<evidence type="ECO:0000259" key="5">
    <source>
        <dbReference type="SMART" id="SM00062"/>
    </source>
</evidence>
<dbReference type="SMART" id="SM00062">
    <property type="entry name" value="PBPb"/>
    <property type="match status" value="1"/>
</dbReference>
<evidence type="ECO:0000256" key="2">
    <source>
        <dbReference type="ARBA" id="ARBA00010742"/>
    </source>
</evidence>
<evidence type="ECO:0000313" key="7">
    <source>
        <dbReference type="Proteomes" id="UP000309128"/>
    </source>
</evidence>
<feature type="signal peptide" evidence="4">
    <location>
        <begin position="1"/>
        <end position="23"/>
    </location>
</feature>